<sequence length="258" mass="27292">MKRLLAALTIAALGAAAGGWLGWRGAGDLPTDAEARALVAAAVPDESADFVERYDVLFGHQWGPAGTAVVGSEDYRAGYAVVSVNVPADGYDALVARARQGFLDQGWEIEDEDDGLFDAIRDDLTVSAYPANRCGPENTEECGSQVMDRAGALGLQFERTPPWPVLPLTAVGWLLGLMAGRLLAVRAKPQDSALLWAGLALLLPATVVVTIGLLAGPGVPWDPYMYLLFRPFALLGAAFLVAVIALAVMRRPVPATHD</sequence>
<proteinExistence type="predicted"/>
<protein>
    <recommendedName>
        <fullName evidence="4">Integral membrane protein</fullName>
    </recommendedName>
</protein>
<keyword evidence="1" id="KW-0812">Transmembrane</keyword>
<feature type="transmembrane region" description="Helical" evidence="1">
    <location>
        <begin position="165"/>
        <end position="184"/>
    </location>
</feature>
<accession>A0ABQ3XKX3</accession>
<evidence type="ECO:0000313" key="3">
    <source>
        <dbReference type="Proteomes" id="UP000612282"/>
    </source>
</evidence>
<name>A0ABQ3XKX3_9ACTN</name>
<evidence type="ECO:0000256" key="1">
    <source>
        <dbReference type="SAM" id="Phobius"/>
    </source>
</evidence>
<keyword evidence="3" id="KW-1185">Reference proteome</keyword>
<feature type="transmembrane region" description="Helical" evidence="1">
    <location>
        <begin position="227"/>
        <end position="249"/>
    </location>
</feature>
<dbReference type="EMBL" id="BOMG01000094">
    <property type="protein sequence ID" value="GID59092.1"/>
    <property type="molecule type" value="Genomic_DNA"/>
</dbReference>
<comment type="caution">
    <text evidence="2">The sequence shown here is derived from an EMBL/GenBank/DDBJ whole genome shotgun (WGS) entry which is preliminary data.</text>
</comment>
<evidence type="ECO:0008006" key="4">
    <source>
        <dbReference type="Google" id="ProtNLM"/>
    </source>
</evidence>
<keyword evidence="1" id="KW-0472">Membrane</keyword>
<organism evidence="2 3">
    <name type="scientific">Actinoplanes couchii</name>
    <dbReference type="NCBI Taxonomy" id="403638"/>
    <lineage>
        <taxon>Bacteria</taxon>
        <taxon>Bacillati</taxon>
        <taxon>Actinomycetota</taxon>
        <taxon>Actinomycetes</taxon>
        <taxon>Micromonosporales</taxon>
        <taxon>Micromonosporaceae</taxon>
        <taxon>Actinoplanes</taxon>
    </lineage>
</organism>
<keyword evidence="1" id="KW-1133">Transmembrane helix</keyword>
<reference evidence="2 3" key="1">
    <citation type="submission" date="2021-01" db="EMBL/GenBank/DDBJ databases">
        <title>Whole genome shotgun sequence of Actinoplanes couchii NBRC 106145.</title>
        <authorList>
            <person name="Komaki H."/>
            <person name="Tamura T."/>
        </authorList>
    </citation>
    <scope>NUCLEOTIDE SEQUENCE [LARGE SCALE GENOMIC DNA]</scope>
    <source>
        <strain evidence="2 3">NBRC 106145</strain>
    </source>
</reference>
<dbReference type="Proteomes" id="UP000612282">
    <property type="component" value="Unassembled WGS sequence"/>
</dbReference>
<gene>
    <name evidence="2" type="ORF">Aco03nite_074960</name>
</gene>
<dbReference type="RefSeq" id="WP_203804802.1">
    <property type="nucleotide sequence ID" value="NZ_BAAAQE010000094.1"/>
</dbReference>
<evidence type="ECO:0000313" key="2">
    <source>
        <dbReference type="EMBL" id="GID59092.1"/>
    </source>
</evidence>
<feature type="transmembrane region" description="Helical" evidence="1">
    <location>
        <begin position="193"/>
        <end position="215"/>
    </location>
</feature>